<dbReference type="Gene3D" id="3.20.20.70">
    <property type="entry name" value="Aldolase class I"/>
    <property type="match status" value="1"/>
</dbReference>
<dbReference type="EMBL" id="JAGSND010000007">
    <property type="protein sequence ID" value="MBR0598663.1"/>
    <property type="molecule type" value="Genomic_DNA"/>
</dbReference>
<protein>
    <submittedName>
        <fullName evidence="2">Transaldolase family protein</fullName>
    </submittedName>
</protein>
<sequence>MDKLLEMTQKFPMTRYWNDSCSIKELTYALERGAVGATTNPVIVKGVLEKELDSYKDYITQLIKDNPTESEDGIAWMVIEKMAVDGAKLLEPIFDPTIGTGRISIQTNTKYFNNAEKLIEQAVYFNTLAPNMQVKAPTTSAGIKAFEEMTYRGVSINATVSFSATQAIAVGEAVERGLKRREAEGLDNSEINPVCTIMVGRLDDWLREAAEKKNISVDPCALHYAGIACVKRAYKIYNERGYKTKMLSAAYRTPLQWLEFIGGDMIMTIPYKNQVPFNGSDFEIKARMDHEVDPYYIKELRKLPDFVKAYDEMSVEEFDTFGPVNKTLDQFAGGYDDLVKIIRKFMIKF</sequence>
<dbReference type="InterPro" id="IPR001585">
    <property type="entry name" value="TAL/FSA"/>
</dbReference>
<dbReference type="SUPFAM" id="SSF51569">
    <property type="entry name" value="Aldolase"/>
    <property type="match status" value="1"/>
</dbReference>
<keyword evidence="3" id="KW-1185">Reference proteome</keyword>
<accession>A0A8J7W3F2</accession>
<evidence type="ECO:0000313" key="3">
    <source>
        <dbReference type="Proteomes" id="UP000675664"/>
    </source>
</evidence>
<dbReference type="Pfam" id="PF00923">
    <property type="entry name" value="TAL_FSA"/>
    <property type="match status" value="1"/>
</dbReference>
<comment type="caution">
    <text evidence="2">The sequence shown here is derived from an EMBL/GenBank/DDBJ whole genome shotgun (WGS) entry which is preliminary data.</text>
</comment>
<dbReference type="InterPro" id="IPR013785">
    <property type="entry name" value="Aldolase_TIM"/>
</dbReference>
<gene>
    <name evidence="2" type="ORF">KCX82_12300</name>
</gene>
<dbReference type="Proteomes" id="UP000675664">
    <property type="component" value="Unassembled WGS sequence"/>
</dbReference>
<dbReference type="PANTHER" id="PTHR10683">
    <property type="entry name" value="TRANSALDOLASE"/>
    <property type="match status" value="1"/>
</dbReference>
<dbReference type="RefSeq" id="WP_227018782.1">
    <property type="nucleotide sequence ID" value="NZ_JAGSND010000007.1"/>
</dbReference>
<organism evidence="2 3">
    <name type="scientific">Sinanaerobacter chloroacetimidivorans</name>
    <dbReference type="NCBI Taxonomy" id="2818044"/>
    <lineage>
        <taxon>Bacteria</taxon>
        <taxon>Bacillati</taxon>
        <taxon>Bacillota</taxon>
        <taxon>Clostridia</taxon>
        <taxon>Peptostreptococcales</taxon>
        <taxon>Anaerovoracaceae</taxon>
        <taxon>Sinanaerobacter</taxon>
    </lineage>
</organism>
<keyword evidence="1" id="KW-0704">Schiff base</keyword>
<proteinExistence type="predicted"/>
<evidence type="ECO:0000313" key="2">
    <source>
        <dbReference type="EMBL" id="MBR0598663.1"/>
    </source>
</evidence>
<name>A0A8J7W3F2_9FIRM</name>
<reference evidence="2" key="2">
    <citation type="submission" date="2021-04" db="EMBL/GenBank/DDBJ databases">
        <authorList>
            <person name="Liu J."/>
        </authorList>
    </citation>
    <scope>NUCLEOTIDE SEQUENCE</scope>
    <source>
        <strain evidence="2">BAD-6</strain>
    </source>
</reference>
<reference evidence="2" key="1">
    <citation type="submission" date="2021-04" db="EMBL/GenBank/DDBJ databases">
        <title>Sinoanaerobacter chloroacetimidivorans sp. nov., an obligate anaerobic bacterium isolated from anaerobic sludge.</title>
        <authorList>
            <person name="Bao Y."/>
        </authorList>
    </citation>
    <scope>NUCLEOTIDE SEQUENCE</scope>
    <source>
        <strain evidence="2">BAD-6</strain>
    </source>
</reference>
<dbReference type="GO" id="GO:0005975">
    <property type="term" value="P:carbohydrate metabolic process"/>
    <property type="evidence" value="ECO:0007669"/>
    <property type="project" value="InterPro"/>
</dbReference>
<dbReference type="AlphaFoldDB" id="A0A8J7W3F2"/>
<evidence type="ECO:0000256" key="1">
    <source>
        <dbReference type="ARBA" id="ARBA00023270"/>
    </source>
</evidence>